<protein>
    <submittedName>
        <fullName evidence="1">Uncharacterized protein</fullName>
    </submittedName>
</protein>
<organism evidence="1 2">
    <name type="scientific">Monodelphis domestica</name>
    <name type="common">Gray short-tailed opossum</name>
    <dbReference type="NCBI Taxonomy" id="13616"/>
    <lineage>
        <taxon>Eukaryota</taxon>
        <taxon>Metazoa</taxon>
        <taxon>Chordata</taxon>
        <taxon>Craniata</taxon>
        <taxon>Vertebrata</taxon>
        <taxon>Euteleostomi</taxon>
        <taxon>Mammalia</taxon>
        <taxon>Metatheria</taxon>
        <taxon>Didelphimorphia</taxon>
        <taxon>Didelphidae</taxon>
        <taxon>Monodelphis</taxon>
    </lineage>
</organism>
<name>A0A5F8GAT7_MONDO</name>
<reference evidence="1" key="2">
    <citation type="submission" date="2025-08" db="UniProtKB">
        <authorList>
            <consortium name="Ensembl"/>
        </authorList>
    </citation>
    <scope>IDENTIFICATION</scope>
</reference>
<reference evidence="1 2" key="1">
    <citation type="journal article" date="2007" name="Nature">
        <title>Genome of the marsupial Monodelphis domestica reveals innovation in non-coding sequences.</title>
        <authorList>
            <person name="Mikkelsen T.S."/>
            <person name="Wakefield M.J."/>
            <person name="Aken B."/>
            <person name="Amemiya C.T."/>
            <person name="Chang J.L."/>
            <person name="Duke S."/>
            <person name="Garber M."/>
            <person name="Gentles A.J."/>
            <person name="Goodstadt L."/>
            <person name="Heger A."/>
            <person name="Jurka J."/>
            <person name="Kamal M."/>
            <person name="Mauceli E."/>
            <person name="Searle S.M."/>
            <person name="Sharpe T."/>
            <person name="Baker M.L."/>
            <person name="Batzer M.A."/>
            <person name="Benos P.V."/>
            <person name="Belov K."/>
            <person name="Clamp M."/>
            <person name="Cook A."/>
            <person name="Cuff J."/>
            <person name="Das R."/>
            <person name="Davidow L."/>
            <person name="Deakin J.E."/>
            <person name="Fazzari M.J."/>
            <person name="Glass J.L."/>
            <person name="Grabherr M."/>
            <person name="Greally J.M."/>
            <person name="Gu W."/>
            <person name="Hore T.A."/>
            <person name="Huttley G.A."/>
            <person name="Kleber M."/>
            <person name="Jirtle R.L."/>
            <person name="Koina E."/>
            <person name="Lee J.T."/>
            <person name="Mahony S."/>
            <person name="Marra M.A."/>
            <person name="Miller R.D."/>
            <person name="Nicholls R.D."/>
            <person name="Oda M."/>
            <person name="Papenfuss A.T."/>
            <person name="Parra Z.E."/>
            <person name="Pollock D.D."/>
            <person name="Ray D.A."/>
            <person name="Schein J.E."/>
            <person name="Speed T.P."/>
            <person name="Thompson K."/>
            <person name="VandeBerg J.L."/>
            <person name="Wade C.M."/>
            <person name="Walker J.A."/>
            <person name="Waters P.D."/>
            <person name="Webber C."/>
            <person name="Weidman J.R."/>
            <person name="Xie X."/>
            <person name="Zody M.C."/>
            <person name="Baldwin J."/>
            <person name="Abdouelleil A."/>
            <person name="Abdulkadir J."/>
            <person name="Abebe A."/>
            <person name="Abera B."/>
            <person name="Abreu J."/>
            <person name="Acer S.C."/>
            <person name="Aftuck L."/>
            <person name="Alexander A."/>
            <person name="An P."/>
            <person name="Anderson E."/>
            <person name="Anderson S."/>
            <person name="Arachi H."/>
            <person name="Azer M."/>
            <person name="Bachantsang P."/>
            <person name="Barry A."/>
            <person name="Bayul T."/>
            <person name="Berlin A."/>
            <person name="Bessette D."/>
            <person name="Bloom T."/>
            <person name="Bloom T."/>
            <person name="Boguslavskiy L."/>
            <person name="Bonnet C."/>
            <person name="Boukhgalter B."/>
            <person name="Bourzgui I."/>
            <person name="Brown A."/>
            <person name="Cahill P."/>
            <person name="Channer S."/>
            <person name="Cheshatsang Y."/>
            <person name="Chuda L."/>
            <person name="Citroen M."/>
            <person name="Collymore A."/>
            <person name="Cooke P."/>
            <person name="Costello M."/>
            <person name="D'Aco K."/>
            <person name="Daza R."/>
            <person name="De Haan G."/>
            <person name="DeGray S."/>
            <person name="DeMaso C."/>
            <person name="Dhargay N."/>
            <person name="Dooley K."/>
            <person name="Dooley E."/>
            <person name="Doricent M."/>
            <person name="Dorje P."/>
            <person name="Dorjee K."/>
            <person name="Dupes A."/>
            <person name="Elong R."/>
            <person name="Falk J."/>
            <person name="Farina A."/>
            <person name="Faro S."/>
            <person name="Ferguson D."/>
            <person name="Fisher S."/>
            <person name="Foley C.D."/>
            <person name="Franke A."/>
            <person name="Friedrich D."/>
            <person name="Gadbois L."/>
            <person name="Gearin G."/>
            <person name="Gearin C.R."/>
            <person name="Giannoukos G."/>
            <person name="Goode T."/>
            <person name="Graham J."/>
            <person name="Grandbois E."/>
            <person name="Grewal S."/>
            <person name="Gyaltsen K."/>
            <person name="Hafez N."/>
            <person name="Hagos B."/>
            <person name="Hall J."/>
            <person name="Henson C."/>
            <person name="Hollinger A."/>
            <person name="Honan T."/>
            <person name="Huard M.D."/>
            <person name="Hughes L."/>
            <person name="Hurhula B."/>
            <person name="Husby M.E."/>
            <person name="Kamat A."/>
            <person name="Kanga B."/>
            <person name="Kashin S."/>
            <person name="Khazanovich D."/>
            <person name="Kisner P."/>
            <person name="Lance K."/>
            <person name="Lara M."/>
            <person name="Lee W."/>
            <person name="Lennon N."/>
            <person name="Letendre F."/>
            <person name="LeVine R."/>
            <person name="Lipovsky A."/>
            <person name="Liu X."/>
            <person name="Liu J."/>
            <person name="Liu S."/>
            <person name="Lokyitsang T."/>
            <person name="Lokyitsang Y."/>
            <person name="Lubonja R."/>
            <person name="Lui A."/>
            <person name="MacDonald P."/>
            <person name="Magnisalis V."/>
            <person name="Maru K."/>
            <person name="Matthews C."/>
            <person name="McCusker W."/>
            <person name="McDonough S."/>
            <person name="Mehta T."/>
            <person name="Meldrim J."/>
            <person name="Meneus L."/>
            <person name="Mihai O."/>
            <person name="Mihalev A."/>
            <person name="Mihova T."/>
            <person name="Mittelman R."/>
            <person name="Mlenga V."/>
            <person name="Montmayeur A."/>
            <person name="Mulrain L."/>
            <person name="Navidi A."/>
            <person name="Naylor J."/>
            <person name="Negash T."/>
            <person name="Nguyen T."/>
            <person name="Nguyen N."/>
            <person name="Nicol R."/>
            <person name="Norbu C."/>
            <person name="Norbu N."/>
            <person name="Novod N."/>
            <person name="O'Neill B."/>
            <person name="Osman S."/>
            <person name="Markiewicz E."/>
            <person name="Oyono O.L."/>
            <person name="Patti C."/>
            <person name="Phunkhang P."/>
            <person name="Pierre F."/>
            <person name="Priest M."/>
            <person name="Raghuraman S."/>
            <person name="Rege F."/>
            <person name="Reyes R."/>
            <person name="Rise C."/>
            <person name="Rogov P."/>
            <person name="Ross K."/>
            <person name="Ryan E."/>
            <person name="Settipalli S."/>
            <person name="Shea T."/>
            <person name="Sherpa N."/>
            <person name="Shi L."/>
            <person name="Shih D."/>
            <person name="Sparrow T."/>
            <person name="Spaulding J."/>
            <person name="Stalker J."/>
            <person name="Stange-Thomann N."/>
            <person name="Stavropoulos S."/>
            <person name="Stone C."/>
            <person name="Strader C."/>
            <person name="Tesfaye S."/>
            <person name="Thomson T."/>
            <person name="Thoulutsang Y."/>
            <person name="Thoulutsang D."/>
            <person name="Topham K."/>
            <person name="Topping I."/>
            <person name="Tsamla T."/>
            <person name="Vassiliev H."/>
            <person name="Vo A."/>
            <person name="Wangchuk T."/>
            <person name="Wangdi T."/>
            <person name="Weiand M."/>
            <person name="Wilkinson J."/>
            <person name="Wilson A."/>
            <person name="Yadav S."/>
            <person name="Young G."/>
            <person name="Yu Q."/>
            <person name="Zembek L."/>
            <person name="Zhong D."/>
            <person name="Zimmer A."/>
            <person name="Zwirko Z."/>
            <person name="Jaffe D.B."/>
            <person name="Alvarez P."/>
            <person name="Brockman W."/>
            <person name="Butler J."/>
            <person name="Chin C."/>
            <person name="Gnerre S."/>
            <person name="MacCallum I."/>
            <person name="Graves J.A."/>
            <person name="Ponting C.P."/>
            <person name="Breen M."/>
            <person name="Samollow P.B."/>
            <person name="Lander E.S."/>
            <person name="Lindblad-Toh K."/>
        </authorList>
    </citation>
    <scope>NUCLEOTIDE SEQUENCE [LARGE SCALE GENOMIC DNA]</scope>
</reference>
<dbReference type="Ensembl" id="ENSMODT00000058815.1">
    <property type="protein sequence ID" value="ENSMODP00000044623.1"/>
    <property type="gene ID" value="ENSMODG00000044331.1"/>
</dbReference>
<dbReference type="Proteomes" id="UP000002280">
    <property type="component" value="Chromosome 1"/>
</dbReference>
<dbReference type="AlphaFoldDB" id="A0A5F8GAT7"/>
<evidence type="ECO:0000313" key="2">
    <source>
        <dbReference type="Proteomes" id="UP000002280"/>
    </source>
</evidence>
<dbReference type="InParanoid" id="A0A5F8GAT7"/>
<keyword evidence="2" id="KW-1185">Reference proteome</keyword>
<proteinExistence type="predicted"/>
<sequence>MTIDASLRAREAFISPSARGLRVTLARASREASASAAIALCSCTGNFTSLISTRSTFIPQSSVRDFWCPEHSLGWSVPGGGWLSRHW</sequence>
<dbReference type="GeneTree" id="ENSGT00390000000223"/>
<evidence type="ECO:0000313" key="1">
    <source>
        <dbReference type="Ensembl" id="ENSMODP00000044623.1"/>
    </source>
</evidence>
<dbReference type="Bgee" id="ENSMODG00000044331">
    <property type="expression patterns" value="Expressed in liver and 5 other cell types or tissues"/>
</dbReference>
<accession>A0A5F8GAT7</accession>
<reference evidence="1" key="3">
    <citation type="submission" date="2025-09" db="UniProtKB">
        <authorList>
            <consortium name="Ensembl"/>
        </authorList>
    </citation>
    <scope>IDENTIFICATION</scope>
</reference>
<dbReference type="OMA" id="CSWTGNF"/>